<name>A0ABY0MMP8_9BACT</name>
<evidence type="ECO:0008006" key="4">
    <source>
        <dbReference type="Google" id="ProtNLM"/>
    </source>
</evidence>
<organism evidence="2 3">
    <name type="scientific">Myxococcus virescens</name>
    <dbReference type="NCBI Taxonomy" id="83456"/>
    <lineage>
        <taxon>Bacteria</taxon>
        <taxon>Pseudomonadati</taxon>
        <taxon>Myxococcota</taxon>
        <taxon>Myxococcia</taxon>
        <taxon>Myxococcales</taxon>
        <taxon>Cystobacterineae</taxon>
        <taxon>Myxococcaceae</taxon>
        <taxon>Myxococcus</taxon>
    </lineage>
</organism>
<evidence type="ECO:0000313" key="3">
    <source>
        <dbReference type="Proteomes" id="UP000198717"/>
    </source>
</evidence>
<evidence type="ECO:0000256" key="1">
    <source>
        <dbReference type="SAM" id="MobiDB-lite"/>
    </source>
</evidence>
<dbReference type="Proteomes" id="UP000198717">
    <property type="component" value="Unassembled WGS sequence"/>
</dbReference>
<comment type="caution">
    <text evidence="2">The sequence shown here is derived from an EMBL/GenBank/DDBJ whole genome shotgun (WGS) entry which is preliminary data.</text>
</comment>
<reference evidence="2 3" key="1">
    <citation type="submission" date="2016-10" db="EMBL/GenBank/DDBJ databases">
        <authorList>
            <person name="Varghese N."/>
            <person name="Submissions S."/>
        </authorList>
    </citation>
    <scope>NUCLEOTIDE SEQUENCE [LARGE SCALE GENOMIC DNA]</scope>
    <source>
        <strain evidence="2 3">DSM 2260</strain>
    </source>
</reference>
<keyword evidence="3" id="KW-1185">Reference proteome</keyword>
<gene>
    <name evidence="2" type="ORF">SAMN04488504_103436</name>
</gene>
<dbReference type="EMBL" id="FNAJ01000003">
    <property type="protein sequence ID" value="SDD96329.1"/>
    <property type="molecule type" value="Genomic_DNA"/>
</dbReference>
<proteinExistence type="predicted"/>
<evidence type="ECO:0000313" key="2">
    <source>
        <dbReference type="EMBL" id="SDD96329.1"/>
    </source>
</evidence>
<feature type="region of interest" description="Disordered" evidence="1">
    <location>
        <begin position="1"/>
        <end position="20"/>
    </location>
</feature>
<protein>
    <recommendedName>
        <fullName evidence="4">Lipoprotein</fullName>
    </recommendedName>
</protein>
<sequence length="223" mass="24214">MSSVSRAPGSEVMLHSSSPQGHAENIVMRSRLSTWVTAGLLLGACGCAVTPETRQQLVETTSGNAIYKLPPDALVTTARRLLVEQKYELLPSSDPLYVHTTWRIRGNTDLGANWSRIFVQVHPLSDGRSVVRAYRMDYTTNGRAPSHPSMGAGNRDAKLGEGAAAASVAGEPLSPTKPVVRRAMDIEWEVLSRVEPRLAAHLEARAESYLATGRKDPSEPTEE</sequence>
<accession>A0ABY0MMP8</accession>